<dbReference type="OrthoDB" id="10571539at2759"/>
<proteinExistence type="predicted"/>
<dbReference type="EMBL" id="DS547098">
    <property type="protein sequence ID" value="EDR09828.1"/>
    <property type="molecule type" value="Genomic_DNA"/>
</dbReference>
<reference evidence="1 2" key="1">
    <citation type="journal article" date="2008" name="Nature">
        <title>The genome of Laccaria bicolor provides insights into mycorrhizal symbiosis.</title>
        <authorList>
            <person name="Martin F."/>
            <person name="Aerts A."/>
            <person name="Ahren D."/>
            <person name="Brun A."/>
            <person name="Danchin E.G.J."/>
            <person name="Duchaussoy F."/>
            <person name="Gibon J."/>
            <person name="Kohler A."/>
            <person name="Lindquist E."/>
            <person name="Pereda V."/>
            <person name="Salamov A."/>
            <person name="Shapiro H.J."/>
            <person name="Wuyts J."/>
            <person name="Blaudez D."/>
            <person name="Buee M."/>
            <person name="Brokstein P."/>
            <person name="Canbaeck B."/>
            <person name="Cohen D."/>
            <person name="Courty P.E."/>
            <person name="Coutinho P.M."/>
            <person name="Delaruelle C."/>
            <person name="Detter J.C."/>
            <person name="Deveau A."/>
            <person name="DiFazio S."/>
            <person name="Duplessis S."/>
            <person name="Fraissinet-Tachet L."/>
            <person name="Lucic E."/>
            <person name="Frey-Klett P."/>
            <person name="Fourrey C."/>
            <person name="Feussner I."/>
            <person name="Gay G."/>
            <person name="Grimwood J."/>
            <person name="Hoegger P.J."/>
            <person name="Jain P."/>
            <person name="Kilaru S."/>
            <person name="Labbe J."/>
            <person name="Lin Y.C."/>
            <person name="Legue V."/>
            <person name="Le Tacon F."/>
            <person name="Marmeisse R."/>
            <person name="Melayah D."/>
            <person name="Montanini B."/>
            <person name="Muratet M."/>
            <person name="Nehls U."/>
            <person name="Niculita-Hirzel H."/>
            <person name="Oudot-Le Secq M.P."/>
            <person name="Peter M."/>
            <person name="Quesneville H."/>
            <person name="Rajashekar B."/>
            <person name="Reich M."/>
            <person name="Rouhier N."/>
            <person name="Schmutz J."/>
            <person name="Yin T."/>
            <person name="Chalot M."/>
            <person name="Henrissat B."/>
            <person name="Kuees U."/>
            <person name="Lucas S."/>
            <person name="Van de Peer Y."/>
            <person name="Podila G.K."/>
            <person name="Polle A."/>
            <person name="Pukkila P.J."/>
            <person name="Richardson P.M."/>
            <person name="Rouze P."/>
            <person name="Sanders I.R."/>
            <person name="Stajich J.E."/>
            <person name="Tunlid A."/>
            <person name="Tuskan G."/>
            <person name="Grigoriev I.V."/>
        </authorList>
    </citation>
    <scope>NUCLEOTIDE SEQUENCE [LARGE SCALE GENOMIC DNA]</scope>
    <source>
        <strain evidence="2">S238N-H82 / ATCC MYA-4686</strain>
    </source>
</reference>
<evidence type="ECO:0000313" key="1">
    <source>
        <dbReference type="EMBL" id="EDR09828.1"/>
    </source>
</evidence>
<name>B0D5T4_LACBS</name>
<dbReference type="KEGG" id="lbc:LACBIDRAFT_325664"/>
<sequence length="282" mass="31541">MLNFKLTKHPTGRIPPYVHARKAPPQVAYHLMLKLAKHPHWSHTSLCSSSQSTPTGHIPPYAQAHKAPLQVTYHLMPKLTKHPTGRIPPYAQALKAPPLAAYHLMLTLTKHPHWPHTSLCSRSQSTPTSKHPAEPYALCSTSNSQSTPLVAYRLMLTLAKHPLAAYHLMLTLTKRPHWPHTALCSSSQSTPTGRIPPYAHSQKHQTTVFIRNLTGRIPPYAQARKATQLVAYRLMLTLTSTKPLSCLRTSPAAYHLMLKPTTHPTTVLTQIPIMLFIYVTHT</sequence>
<dbReference type="InParanoid" id="B0D5T4"/>
<organism evidence="2">
    <name type="scientific">Laccaria bicolor (strain S238N-H82 / ATCC MYA-4686)</name>
    <name type="common">Bicoloured deceiver</name>
    <name type="synonym">Laccaria laccata var. bicolor</name>
    <dbReference type="NCBI Taxonomy" id="486041"/>
    <lineage>
        <taxon>Eukaryota</taxon>
        <taxon>Fungi</taxon>
        <taxon>Dikarya</taxon>
        <taxon>Basidiomycota</taxon>
        <taxon>Agaricomycotina</taxon>
        <taxon>Agaricomycetes</taxon>
        <taxon>Agaricomycetidae</taxon>
        <taxon>Agaricales</taxon>
        <taxon>Agaricineae</taxon>
        <taxon>Hydnangiaceae</taxon>
        <taxon>Laccaria</taxon>
    </lineage>
</organism>
<dbReference type="AlphaFoldDB" id="B0D5T4"/>
<evidence type="ECO:0000313" key="2">
    <source>
        <dbReference type="Proteomes" id="UP000001194"/>
    </source>
</evidence>
<accession>B0D5T4</accession>
<gene>
    <name evidence="1" type="ORF">LACBIDRAFT_325664</name>
</gene>
<dbReference type="RefSeq" id="XP_001879213.1">
    <property type="nucleotide sequence ID" value="XM_001879178.1"/>
</dbReference>
<dbReference type="HOGENOM" id="CLU_987179_0_0_1"/>
<dbReference type="Proteomes" id="UP000001194">
    <property type="component" value="Unassembled WGS sequence"/>
</dbReference>
<keyword evidence="2" id="KW-1185">Reference proteome</keyword>
<protein>
    <submittedName>
        <fullName evidence="1">Predicted protein</fullName>
    </submittedName>
</protein>
<dbReference type="GeneID" id="6074794"/>